<dbReference type="Pfam" id="PF14296">
    <property type="entry name" value="O-ag_pol_Wzy"/>
    <property type="match status" value="1"/>
</dbReference>
<feature type="transmembrane region" description="Helical" evidence="2">
    <location>
        <begin position="273"/>
        <end position="291"/>
    </location>
</feature>
<protein>
    <submittedName>
        <fullName evidence="3">O-antigen polysaccharide polymerase Wzy</fullName>
    </submittedName>
</protein>
<accession>A0A4S5DW34</accession>
<dbReference type="OrthoDB" id="5190879at2"/>
<sequence length="557" mass="57133">MAALSRAGGPCGSGRLYPPVSAAAASPASPASPALAVRSAGVAETPSRRASGMALAGCLVALFVVAAWASSFAGLAEHSAARLSVLVVAGCVLLCVRAQPRGVWACSSVYLITLSVFHLGVAALFATDTSFDRIRGQYDFRWLAVYPMSRLFAVATLGVVSAAVGVAAMTLLRAVRAAGDRPVPAAGDPPATASPDRPDRPDLRAPAGLVVLAVSVVGLVAIVLAAGGIGLLFGSYAAVGQTALRGPLVPYVLLGVGLGLALAVIGGPSRWRTAALVVFALFAAAALPLGLRGEVMFPAVAAAAVAARRRIVVRGVVVLLGAVILLALIGGLREIRESGLAATRLSAITFSPVDGIAELGASIRPVGSVLEWRDEFGERPPAGSTFYGQLDRLVSGRLLGHPQPSQFSDERLFNVLMLDREGPIGGSPIAEAYYNFGARGVVGFLLLTGLVVAWMDHGRSVRRTDTACLVLLVPLITEVRNAFAAVPVQAMLGLGVLGLIRLAETAAARTARTDPARPLRPAPPRPRPASRPARAGRESVPVRSEPAAAPGPRVGGP</sequence>
<dbReference type="Proteomes" id="UP000305282">
    <property type="component" value="Unassembled WGS sequence"/>
</dbReference>
<keyword evidence="4" id="KW-1185">Reference proteome</keyword>
<evidence type="ECO:0000313" key="4">
    <source>
        <dbReference type="Proteomes" id="UP000305282"/>
    </source>
</evidence>
<comment type="caution">
    <text evidence="3">The sequence shown here is derived from an EMBL/GenBank/DDBJ whole genome shotgun (WGS) entry which is preliminary data.</text>
</comment>
<feature type="transmembrane region" description="Helical" evidence="2">
    <location>
        <begin position="79"/>
        <end position="96"/>
    </location>
</feature>
<gene>
    <name evidence="3" type="ORF">E7Y31_18005</name>
</gene>
<dbReference type="AlphaFoldDB" id="A0A4S5DW34"/>
<feature type="compositionally biased region" description="Low complexity" evidence="1">
    <location>
        <begin position="546"/>
        <end position="557"/>
    </location>
</feature>
<feature type="compositionally biased region" description="Pro residues" evidence="1">
    <location>
        <begin position="518"/>
        <end position="529"/>
    </location>
</feature>
<evidence type="ECO:0000256" key="1">
    <source>
        <dbReference type="SAM" id="MobiDB-lite"/>
    </source>
</evidence>
<evidence type="ECO:0000313" key="3">
    <source>
        <dbReference type="EMBL" id="THJ63273.1"/>
    </source>
</evidence>
<feature type="transmembrane region" description="Helical" evidence="2">
    <location>
        <begin position="151"/>
        <end position="172"/>
    </location>
</feature>
<reference evidence="3 4" key="1">
    <citation type="submission" date="2019-04" db="EMBL/GenBank/DDBJ databases">
        <title>Draft genome sequences for three unisolated Alnus-infective Frankia Sp+ strains, AgTrS, AiOr and AvVan, the first sequenced Frankia strains able to sporulate in-planta.</title>
        <authorList>
            <person name="Bethencourt L."/>
            <person name="Vautrin F."/>
            <person name="Taib N."/>
            <person name="Dubost A."/>
            <person name="Castro-Garcia L."/>
            <person name="Imbaud O."/>
            <person name="Abrouk D."/>
            <person name="Fournier P."/>
            <person name="Briolay J."/>
            <person name="Nguyen A."/>
            <person name="Normand P."/>
            <person name="Fernandez M.P."/>
            <person name="Brochier-Armanet C."/>
            <person name="Herrera-Belaroussi A."/>
        </authorList>
    </citation>
    <scope>NUCLEOTIDE SEQUENCE [LARGE SCALE GENOMIC DNA]</scope>
    <source>
        <strain evidence="3 4">AvVan</strain>
    </source>
</reference>
<feature type="transmembrane region" description="Helical" evidence="2">
    <location>
        <begin position="436"/>
        <end position="455"/>
    </location>
</feature>
<feature type="non-terminal residue" evidence="3">
    <location>
        <position position="557"/>
    </location>
</feature>
<feature type="region of interest" description="Disordered" evidence="1">
    <location>
        <begin position="510"/>
        <end position="557"/>
    </location>
</feature>
<feature type="transmembrane region" description="Helical" evidence="2">
    <location>
        <begin position="108"/>
        <end position="131"/>
    </location>
</feature>
<name>A0A4S5DW34_9ACTN</name>
<keyword evidence="2" id="KW-0812">Transmembrane</keyword>
<keyword evidence="2" id="KW-1133">Transmembrane helix</keyword>
<proteinExistence type="predicted"/>
<feature type="transmembrane region" description="Helical" evidence="2">
    <location>
        <begin position="53"/>
        <end position="73"/>
    </location>
</feature>
<keyword evidence="2" id="KW-0472">Membrane</keyword>
<feature type="transmembrane region" description="Helical" evidence="2">
    <location>
        <begin position="248"/>
        <end position="266"/>
    </location>
</feature>
<feature type="transmembrane region" description="Helical" evidence="2">
    <location>
        <begin position="311"/>
        <end position="332"/>
    </location>
</feature>
<dbReference type="EMBL" id="SSXH01000561">
    <property type="protein sequence ID" value="THJ63273.1"/>
    <property type="molecule type" value="Genomic_DNA"/>
</dbReference>
<dbReference type="InterPro" id="IPR029468">
    <property type="entry name" value="O-ag_pol_Wzy"/>
</dbReference>
<feature type="region of interest" description="Disordered" evidence="1">
    <location>
        <begin position="181"/>
        <end position="200"/>
    </location>
</feature>
<feature type="transmembrane region" description="Helical" evidence="2">
    <location>
        <begin position="207"/>
        <end position="236"/>
    </location>
</feature>
<evidence type="ECO:0000256" key="2">
    <source>
        <dbReference type="SAM" id="Phobius"/>
    </source>
</evidence>
<organism evidence="3 4">
    <name type="scientific">Candidatus Frankia alpina</name>
    <dbReference type="NCBI Taxonomy" id="2699483"/>
    <lineage>
        <taxon>Bacteria</taxon>
        <taxon>Bacillati</taxon>
        <taxon>Actinomycetota</taxon>
        <taxon>Actinomycetes</taxon>
        <taxon>Frankiales</taxon>
        <taxon>Frankiaceae</taxon>
        <taxon>Frankia</taxon>
    </lineage>
</organism>
<feature type="transmembrane region" description="Helical" evidence="2">
    <location>
        <begin position="482"/>
        <end position="503"/>
    </location>
</feature>